<sequence>MAFEPGVLALVQVDEALFYCECAPLVLDATTILDKHVNAFYISTYPPQRSYSLSTTKLAGGTGFATLIVSVLKEHLPIHMPQSSKMPAIEVLDIFTHKIKSCLSHRAPVNSCVRNMLQEDMDIELIQLHCNVHSPETIALEALSAHGTIDNEMKETRYTAPSDKKTITGGKLTDKFCNTWQNIKSKKKLKMTLIG</sequence>
<gene>
    <name evidence="2 3" type="primary">LOC136081780</name>
</gene>
<dbReference type="RefSeq" id="XP_065655948.1">
    <property type="nucleotide sequence ID" value="XM_065799876.1"/>
</dbReference>
<accession>A0ABM4C349</accession>
<reference evidence="2 3" key="1">
    <citation type="submission" date="2025-05" db="UniProtKB">
        <authorList>
            <consortium name="RefSeq"/>
        </authorList>
    </citation>
    <scope>IDENTIFICATION</scope>
</reference>
<evidence type="ECO:0000313" key="3">
    <source>
        <dbReference type="RefSeq" id="XP_065655948.1"/>
    </source>
</evidence>
<protein>
    <submittedName>
        <fullName evidence="2 3">Uncharacterized protein LOC136081780</fullName>
    </submittedName>
</protein>
<organism evidence="1 2">
    <name type="scientific">Hydra vulgaris</name>
    <name type="common">Hydra</name>
    <name type="synonym">Hydra attenuata</name>
    <dbReference type="NCBI Taxonomy" id="6087"/>
    <lineage>
        <taxon>Eukaryota</taxon>
        <taxon>Metazoa</taxon>
        <taxon>Cnidaria</taxon>
        <taxon>Hydrozoa</taxon>
        <taxon>Hydroidolina</taxon>
        <taxon>Anthoathecata</taxon>
        <taxon>Aplanulata</taxon>
        <taxon>Hydridae</taxon>
        <taxon>Hydra</taxon>
    </lineage>
</organism>
<name>A0ABM4C349_HYDVU</name>
<evidence type="ECO:0000313" key="2">
    <source>
        <dbReference type="RefSeq" id="XP_065655947.1"/>
    </source>
</evidence>
<keyword evidence="1" id="KW-1185">Reference proteome</keyword>
<proteinExistence type="predicted"/>
<evidence type="ECO:0000313" key="1">
    <source>
        <dbReference type="Proteomes" id="UP001652625"/>
    </source>
</evidence>
<dbReference type="GeneID" id="136081780"/>
<dbReference type="RefSeq" id="XP_065655947.1">
    <property type="nucleotide sequence ID" value="XM_065799875.1"/>
</dbReference>
<dbReference type="Proteomes" id="UP001652625">
    <property type="component" value="Chromosome 06"/>
</dbReference>